<dbReference type="CDD" id="cd05005">
    <property type="entry name" value="SIS_PHI"/>
    <property type="match status" value="1"/>
</dbReference>
<dbReference type="GO" id="GO:0016853">
    <property type="term" value="F:isomerase activity"/>
    <property type="evidence" value="ECO:0007669"/>
    <property type="project" value="UniProtKB-KW"/>
</dbReference>
<dbReference type="EMBL" id="SNYC01000005">
    <property type="protein sequence ID" value="TDQ08193.1"/>
    <property type="molecule type" value="Genomic_DNA"/>
</dbReference>
<protein>
    <submittedName>
        <fullName evidence="3">3-hexulose-6-phosphate isomerase</fullName>
    </submittedName>
</protein>
<evidence type="ECO:0000259" key="2">
    <source>
        <dbReference type="PROSITE" id="PS51464"/>
    </source>
</evidence>
<dbReference type="PANTHER" id="PTHR43443">
    <property type="entry name" value="3-HEXULOSE-6-PHOSPHATE ISOMERASE"/>
    <property type="match status" value="1"/>
</dbReference>
<proteinExistence type="inferred from homology"/>
<sequence length="249" mass="27006">MDYPDIVVYLFLKLVFLWHYYDLIAGVFPDSPTLCAYSLTVSRVFRDTFGLYNLIMYDTNPAETAEALKQNLRIILDEQRSLADQIDFDQLALLIPHLKSANRVFVVAAGRSGLSLKAAAMRLMHFGLNVFVVGETTTPAIRKGDLLIAASGSGTTSSIVKAAEKAVKAGAAVVSLSTTTVSALAACSVLVIILPAAQKEDHGQAVSLQYAGSLFEQALLLVMDAVFQTLWLAEGTPAEVLWERHANLE</sequence>
<evidence type="ECO:0000313" key="4">
    <source>
        <dbReference type="Proteomes" id="UP000295620"/>
    </source>
</evidence>
<evidence type="ECO:0000313" key="3">
    <source>
        <dbReference type="EMBL" id="TDQ08193.1"/>
    </source>
</evidence>
<evidence type="ECO:0000256" key="1">
    <source>
        <dbReference type="ARBA" id="ARBA00009235"/>
    </source>
</evidence>
<dbReference type="NCBIfam" id="TIGR03127">
    <property type="entry name" value="RuMP_HxlB"/>
    <property type="match status" value="1"/>
</dbReference>
<comment type="similarity">
    <text evidence="1">Belongs to the SIS family. PHI subfamily.</text>
</comment>
<feature type="domain" description="SIS" evidence="2">
    <location>
        <begin position="94"/>
        <end position="236"/>
    </location>
</feature>
<keyword evidence="4" id="KW-1185">Reference proteome</keyword>
<dbReference type="GO" id="GO:0097367">
    <property type="term" value="F:carbohydrate derivative binding"/>
    <property type="evidence" value="ECO:0007669"/>
    <property type="project" value="InterPro"/>
</dbReference>
<dbReference type="AlphaFoldDB" id="A0A4R6STE8"/>
<accession>A0A4R6STE8</accession>
<organism evidence="3 4">
    <name type="scientific">Pedobacter metabolipauper</name>
    <dbReference type="NCBI Taxonomy" id="425513"/>
    <lineage>
        <taxon>Bacteria</taxon>
        <taxon>Pseudomonadati</taxon>
        <taxon>Bacteroidota</taxon>
        <taxon>Sphingobacteriia</taxon>
        <taxon>Sphingobacteriales</taxon>
        <taxon>Sphingobacteriaceae</taxon>
        <taxon>Pedobacter</taxon>
    </lineage>
</organism>
<comment type="caution">
    <text evidence="3">The sequence shown here is derived from an EMBL/GenBank/DDBJ whole genome shotgun (WGS) entry which is preliminary data.</text>
</comment>
<gene>
    <name evidence="3" type="ORF">ATK78_2699</name>
</gene>
<dbReference type="PROSITE" id="PS51464">
    <property type="entry name" value="SIS"/>
    <property type="match status" value="1"/>
</dbReference>
<dbReference type="PANTHER" id="PTHR43443:SF1">
    <property type="entry name" value="3-HEXULOSE-6-PHOSPHATE ISOMERASE"/>
    <property type="match status" value="1"/>
</dbReference>
<dbReference type="Pfam" id="PF01380">
    <property type="entry name" value="SIS"/>
    <property type="match status" value="1"/>
</dbReference>
<dbReference type="Proteomes" id="UP000295620">
    <property type="component" value="Unassembled WGS sequence"/>
</dbReference>
<dbReference type="InterPro" id="IPR001347">
    <property type="entry name" value="SIS_dom"/>
</dbReference>
<dbReference type="InterPro" id="IPR046348">
    <property type="entry name" value="SIS_dom_sf"/>
</dbReference>
<keyword evidence="3" id="KW-0413">Isomerase</keyword>
<dbReference type="Gene3D" id="3.40.50.10490">
    <property type="entry name" value="Glucose-6-phosphate isomerase like protein, domain 1"/>
    <property type="match status" value="1"/>
</dbReference>
<dbReference type="SUPFAM" id="SSF53697">
    <property type="entry name" value="SIS domain"/>
    <property type="match status" value="1"/>
</dbReference>
<dbReference type="InterPro" id="IPR017552">
    <property type="entry name" value="PHI/rmpB"/>
</dbReference>
<dbReference type="GO" id="GO:1901135">
    <property type="term" value="P:carbohydrate derivative metabolic process"/>
    <property type="evidence" value="ECO:0007669"/>
    <property type="project" value="InterPro"/>
</dbReference>
<reference evidence="3 4" key="1">
    <citation type="submission" date="2019-03" db="EMBL/GenBank/DDBJ databases">
        <title>Genomic Encyclopedia of Archaeal and Bacterial Type Strains, Phase II (KMG-II): from individual species to whole genera.</title>
        <authorList>
            <person name="Goeker M."/>
        </authorList>
    </citation>
    <scope>NUCLEOTIDE SEQUENCE [LARGE SCALE GENOMIC DNA]</scope>
    <source>
        <strain evidence="3 4">DSM 19035</strain>
    </source>
</reference>
<name>A0A4R6STE8_9SPHI</name>